<reference evidence="2 3" key="1">
    <citation type="submission" date="2023-06" db="EMBL/GenBank/DDBJ databases">
        <title>Five Gram-positive bacteria isolated from mangrove sediments in Shenzhen, Guangdong, China.</title>
        <authorList>
            <person name="Yu S."/>
            <person name="Zheng W."/>
            <person name="Huang Y."/>
        </authorList>
    </citation>
    <scope>NUCLEOTIDE SEQUENCE [LARGE SCALE GENOMIC DNA]</scope>
    <source>
        <strain evidence="2 3">SaN35-3</strain>
    </source>
</reference>
<keyword evidence="1" id="KW-0472">Membrane</keyword>
<evidence type="ECO:0000313" key="2">
    <source>
        <dbReference type="EMBL" id="WLR41811.1"/>
    </source>
</evidence>
<name>A0ABY9JQX8_9BACI</name>
<dbReference type="RefSeq" id="WP_306019636.1">
    <property type="nucleotide sequence ID" value="NZ_CP129013.1"/>
</dbReference>
<accession>A0ABY9JQX8</accession>
<proteinExistence type="predicted"/>
<organism evidence="2 3">
    <name type="scientific">Bacillus carboniphilus</name>
    <dbReference type="NCBI Taxonomy" id="86663"/>
    <lineage>
        <taxon>Bacteria</taxon>
        <taxon>Bacillati</taxon>
        <taxon>Bacillota</taxon>
        <taxon>Bacilli</taxon>
        <taxon>Bacillales</taxon>
        <taxon>Bacillaceae</taxon>
        <taxon>Bacillus</taxon>
    </lineage>
</organism>
<keyword evidence="1" id="KW-1133">Transmembrane helix</keyword>
<feature type="transmembrane region" description="Helical" evidence="1">
    <location>
        <begin position="32"/>
        <end position="49"/>
    </location>
</feature>
<feature type="transmembrane region" description="Helical" evidence="1">
    <location>
        <begin position="88"/>
        <end position="107"/>
    </location>
</feature>
<sequence>MKNLNAHALSIGYLCLIGLLSTYILIYDQIPNLTPIIVISPMLGILNEVKRNLNIFKYPLIVIYSLMLIIPLAYMTRIEFLLNSLPPGYGVPIYIIVTLVFSPLLGLISALRDPTWTRWVGLIIQGGIIVLYIVDLLIGEGVSFLKALLN</sequence>
<protein>
    <recommendedName>
        <fullName evidence="4">Tripartite tricarboxylate transporter TctB family protein</fullName>
    </recommendedName>
</protein>
<keyword evidence="3" id="KW-1185">Reference proteome</keyword>
<evidence type="ECO:0008006" key="4">
    <source>
        <dbReference type="Google" id="ProtNLM"/>
    </source>
</evidence>
<feature type="transmembrane region" description="Helical" evidence="1">
    <location>
        <begin position="56"/>
        <end position="76"/>
    </location>
</feature>
<dbReference type="Proteomes" id="UP001197974">
    <property type="component" value="Chromosome"/>
</dbReference>
<dbReference type="EMBL" id="CP129013">
    <property type="protein sequence ID" value="WLR41811.1"/>
    <property type="molecule type" value="Genomic_DNA"/>
</dbReference>
<feature type="transmembrane region" description="Helical" evidence="1">
    <location>
        <begin position="7"/>
        <end position="26"/>
    </location>
</feature>
<evidence type="ECO:0000256" key="1">
    <source>
        <dbReference type="SAM" id="Phobius"/>
    </source>
</evidence>
<feature type="transmembrane region" description="Helical" evidence="1">
    <location>
        <begin position="119"/>
        <end position="138"/>
    </location>
</feature>
<gene>
    <name evidence="2" type="ORF">LC087_13290</name>
</gene>
<evidence type="ECO:0000313" key="3">
    <source>
        <dbReference type="Proteomes" id="UP001197974"/>
    </source>
</evidence>
<keyword evidence="1" id="KW-0812">Transmembrane</keyword>